<evidence type="ECO:0000256" key="1">
    <source>
        <dbReference type="ARBA" id="ARBA00001974"/>
    </source>
</evidence>
<proteinExistence type="predicted"/>
<keyword evidence="11" id="KW-1185">Reference proteome</keyword>
<dbReference type="InterPro" id="IPR009051">
    <property type="entry name" value="Helical_ferredxn"/>
</dbReference>
<dbReference type="SUPFAM" id="SSF56176">
    <property type="entry name" value="FAD-binding/transporter-associated domain-like"/>
    <property type="match status" value="1"/>
</dbReference>
<keyword evidence="7" id="KW-0411">Iron-sulfur</keyword>
<dbReference type="InterPro" id="IPR004113">
    <property type="entry name" value="FAD-bd_oxidored_4_C"/>
</dbReference>
<dbReference type="Proteomes" id="UP001500433">
    <property type="component" value="Unassembled WGS sequence"/>
</dbReference>
<evidence type="ECO:0000313" key="10">
    <source>
        <dbReference type="EMBL" id="GAA4892546.1"/>
    </source>
</evidence>
<dbReference type="Pfam" id="PF01565">
    <property type="entry name" value="FAD_binding_4"/>
    <property type="match status" value="1"/>
</dbReference>
<dbReference type="SUPFAM" id="SSF55103">
    <property type="entry name" value="FAD-linked oxidases, C-terminal domain"/>
    <property type="match status" value="1"/>
</dbReference>
<sequence>MPELITKNDLKALSEKLKGELFYDALHKSIYATDASVYRMIPLAVAYPKNKSDIKKLIDFAKNYGITLIPRAAGTSLAGQCVGEGIVVDVSKHFTKIIEFNEDQKTVVIEPGIIRDELNHFLKPFGLFFSPNTSTSNRCMLGGMVGNNSSGSTSIKYGVTRDKVIEIKTILSDGSEAVFNSLSIEAFKAKQLSNGVEGVIYNILFEELTNPKIQSEIHQAFPKASIHRRNTGYAVDTFLDKGSSNGLSEDINIAKLLCGSEGTLAFTTAITLQLDVLPPKEELFVIAHFNSVQESLEATLIAMEHNLYSCELLDKTILDCTKNNREQEKNRFFIDGDPQAILMLEIRDVSLEKVEVLANSLIQDLKEHHLGYAFPKLYDQDITKGIELRKAGLGLLGNIVGDAKAVACIEDTAVDLKDLPNYISEFTNMMDRYGQKAVYYAHAGAGEIHLRPILNLKENKDVALFREITTETAKLVKKYKGSFSGEHGDGIVRGEFLPLMIGEKNYALLKRIKHAFDPDNVFNKGKIVDAYPMDKSLRYAIDRKEPDIKTLMDFSDSKGLLRAAEKCNGSGDCRKLSSSGGTMCPSYRATRNEKDTTRARANTLREFLTNSNKDNKFNHAELKDVFDLCLSCKACASECPSNVDVASFKSEFLYQYQKENPPSLRTKMLANNVKYNKIASLFPHVTNTLLKTLLAKNVLGIAKKRSLPKLASKTFRAWHSANRYKFQTTSLYKGELYLFVDEFTNYYDVQIGIDTFELLNQLGYKVHIIDHEESGRSHLSKGFLDEAKIIANTNISIFASLISKNTPLIGIEPSAILSFRDEYLRLAESKDVAKKIAEHTFTIEEFLKNAILKGDIHSSQFTSQPSIIKIHGHCHQKALSSTEPTFFMLNLPENFAVSVINSGCCGMAGSFGYEKEHYDVSMQVGEDSLFPKIRTMEASVIIAASGTSCRHQVFDGTKRIAQHPVSVLKKALI</sequence>
<dbReference type="InterPro" id="IPR016171">
    <property type="entry name" value="Vanillyl_alc_oxidase_C-sub2"/>
</dbReference>
<reference evidence="11" key="1">
    <citation type="journal article" date="2019" name="Int. J. Syst. Evol. Microbiol.">
        <title>The Global Catalogue of Microorganisms (GCM) 10K type strain sequencing project: providing services to taxonomists for standard genome sequencing and annotation.</title>
        <authorList>
            <consortium name="The Broad Institute Genomics Platform"/>
            <consortium name="The Broad Institute Genome Sequencing Center for Infectious Disease"/>
            <person name="Wu L."/>
            <person name="Ma J."/>
        </authorList>
    </citation>
    <scope>NUCLEOTIDE SEQUENCE [LARGE SCALE GENOMIC DNA]</scope>
    <source>
        <strain evidence="11">JCM 18274</strain>
    </source>
</reference>
<dbReference type="InterPro" id="IPR016166">
    <property type="entry name" value="FAD-bd_PCMH"/>
</dbReference>
<dbReference type="EMBL" id="BAABJH010000001">
    <property type="protein sequence ID" value="GAA4892546.1"/>
    <property type="molecule type" value="Genomic_DNA"/>
</dbReference>
<dbReference type="Gene3D" id="1.10.1060.10">
    <property type="entry name" value="Alpha-helical ferredoxin"/>
    <property type="match status" value="1"/>
</dbReference>
<dbReference type="InterPro" id="IPR036318">
    <property type="entry name" value="FAD-bd_PCMH-like_sf"/>
</dbReference>
<feature type="domain" description="FAD-binding PCMH-type" evidence="9">
    <location>
        <begin position="38"/>
        <end position="277"/>
    </location>
</feature>
<dbReference type="PANTHER" id="PTHR11748:SF119">
    <property type="entry name" value="D-2-HYDROXYGLUTARATE DEHYDROGENASE"/>
    <property type="match status" value="1"/>
</dbReference>
<evidence type="ECO:0000256" key="2">
    <source>
        <dbReference type="ARBA" id="ARBA00022630"/>
    </source>
</evidence>
<evidence type="ECO:0000256" key="4">
    <source>
        <dbReference type="ARBA" id="ARBA00022827"/>
    </source>
</evidence>
<dbReference type="InterPro" id="IPR017896">
    <property type="entry name" value="4Fe4S_Fe-S-bd"/>
</dbReference>
<evidence type="ECO:0000256" key="6">
    <source>
        <dbReference type="ARBA" id="ARBA00023004"/>
    </source>
</evidence>
<keyword evidence="2" id="KW-0285">Flavoprotein</keyword>
<dbReference type="InterPro" id="IPR006094">
    <property type="entry name" value="Oxid_FAD_bind_N"/>
</dbReference>
<dbReference type="PROSITE" id="PS51379">
    <property type="entry name" value="4FE4S_FER_2"/>
    <property type="match status" value="1"/>
</dbReference>
<gene>
    <name evidence="10" type="ORF">GCM10023311_16300</name>
</gene>
<dbReference type="Gene3D" id="3.30.465.10">
    <property type="match status" value="1"/>
</dbReference>
<protein>
    <submittedName>
        <fullName evidence="10">FAD-binding and (Fe-S)-binding domain-containing protein</fullName>
    </submittedName>
</protein>
<dbReference type="InterPro" id="IPR016169">
    <property type="entry name" value="FAD-bd_PCMH_sub2"/>
</dbReference>
<comment type="caution">
    <text evidence="10">The sequence shown here is derived from an EMBL/GenBank/DDBJ whole genome shotgun (WGS) entry which is preliminary data.</text>
</comment>
<evidence type="ECO:0000259" key="8">
    <source>
        <dbReference type="PROSITE" id="PS51379"/>
    </source>
</evidence>
<keyword evidence="3" id="KW-0479">Metal-binding</keyword>
<dbReference type="Pfam" id="PF13534">
    <property type="entry name" value="Fer4_17"/>
    <property type="match status" value="1"/>
</dbReference>
<dbReference type="Gene3D" id="3.30.70.2740">
    <property type="match status" value="1"/>
</dbReference>
<dbReference type="Pfam" id="PF02913">
    <property type="entry name" value="FAD-oxidase_C"/>
    <property type="match status" value="1"/>
</dbReference>
<accession>A0ABP9F951</accession>
<evidence type="ECO:0000313" key="11">
    <source>
        <dbReference type="Proteomes" id="UP001500433"/>
    </source>
</evidence>
<name>A0ABP9F951_9FLAO</name>
<dbReference type="RefSeq" id="WP_345273627.1">
    <property type="nucleotide sequence ID" value="NZ_BAABJH010000001.1"/>
</dbReference>
<organism evidence="10 11">
    <name type="scientific">Flaviramulus aquimarinus</name>
    <dbReference type="NCBI Taxonomy" id="1170456"/>
    <lineage>
        <taxon>Bacteria</taxon>
        <taxon>Pseudomonadati</taxon>
        <taxon>Bacteroidota</taxon>
        <taxon>Flavobacteriia</taxon>
        <taxon>Flavobacteriales</taxon>
        <taxon>Flavobacteriaceae</taxon>
        <taxon>Flaviramulus</taxon>
    </lineage>
</organism>
<keyword evidence="4" id="KW-0274">FAD</keyword>
<keyword evidence="5" id="KW-0560">Oxidoreductase</keyword>
<evidence type="ECO:0000256" key="5">
    <source>
        <dbReference type="ARBA" id="ARBA00023002"/>
    </source>
</evidence>
<dbReference type="PANTHER" id="PTHR11748">
    <property type="entry name" value="D-LACTATE DEHYDROGENASE"/>
    <property type="match status" value="1"/>
</dbReference>
<keyword evidence="6" id="KW-0408">Iron</keyword>
<dbReference type="InterPro" id="IPR016164">
    <property type="entry name" value="FAD-linked_Oxase-like_C"/>
</dbReference>
<dbReference type="Gene3D" id="1.10.45.10">
    <property type="entry name" value="Vanillyl-alcohol Oxidase, Chain A, domain 4"/>
    <property type="match status" value="1"/>
</dbReference>
<evidence type="ECO:0000256" key="3">
    <source>
        <dbReference type="ARBA" id="ARBA00022723"/>
    </source>
</evidence>
<evidence type="ECO:0000259" key="9">
    <source>
        <dbReference type="PROSITE" id="PS51387"/>
    </source>
</evidence>
<dbReference type="SUPFAM" id="SSF46548">
    <property type="entry name" value="alpha-helical ferredoxin"/>
    <property type="match status" value="1"/>
</dbReference>
<dbReference type="InterPro" id="IPR017900">
    <property type="entry name" value="4Fe4S_Fe_S_CS"/>
</dbReference>
<dbReference type="PROSITE" id="PS00198">
    <property type="entry name" value="4FE4S_FER_1"/>
    <property type="match status" value="1"/>
</dbReference>
<dbReference type="PROSITE" id="PS51387">
    <property type="entry name" value="FAD_PCMH"/>
    <property type="match status" value="1"/>
</dbReference>
<evidence type="ECO:0000256" key="7">
    <source>
        <dbReference type="ARBA" id="ARBA00023014"/>
    </source>
</evidence>
<comment type="cofactor">
    <cofactor evidence="1">
        <name>FAD</name>
        <dbReference type="ChEBI" id="CHEBI:57692"/>
    </cofactor>
</comment>
<feature type="domain" description="4Fe-4S ferredoxin-type" evidence="8">
    <location>
        <begin position="618"/>
        <end position="651"/>
    </location>
</feature>